<organism evidence="2 3">
    <name type="scientific">Polarella glacialis</name>
    <name type="common">Dinoflagellate</name>
    <dbReference type="NCBI Taxonomy" id="89957"/>
    <lineage>
        <taxon>Eukaryota</taxon>
        <taxon>Sar</taxon>
        <taxon>Alveolata</taxon>
        <taxon>Dinophyceae</taxon>
        <taxon>Suessiales</taxon>
        <taxon>Suessiaceae</taxon>
        <taxon>Polarella</taxon>
    </lineage>
</organism>
<dbReference type="AlphaFoldDB" id="A0A813HQI4"/>
<feature type="non-terminal residue" evidence="2">
    <location>
        <position position="1"/>
    </location>
</feature>
<protein>
    <submittedName>
        <fullName evidence="2">Uncharacterized protein</fullName>
    </submittedName>
</protein>
<dbReference type="EMBL" id="CAJNNV010032347">
    <property type="protein sequence ID" value="CAE8639697.1"/>
    <property type="molecule type" value="Genomic_DNA"/>
</dbReference>
<sequence>VNCLSGATRGASLAASGRILRPRGPGPGRWRCGEGSLLGPPEPLRATGRLSLRRARGRLCEPVCTGFAPGSEEMVFLATGGGRSIPVHGSTGQGATGGSCSGLQPRSSRQKQRPAWGLQLPPTAGLRAGLPRVKFRRRACRVGRSAETS</sequence>
<dbReference type="Proteomes" id="UP000654075">
    <property type="component" value="Unassembled WGS sequence"/>
</dbReference>
<feature type="compositionally biased region" description="Gly residues" evidence="1">
    <location>
        <begin position="91"/>
        <end position="100"/>
    </location>
</feature>
<name>A0A813HQI4_POLGL</name>
<accession>A0A813HQI4</accession>
<evidence type="ECO:0000313" key="2">
    <source>
        <dbReference type="EMBL" id="CAE8639697.1"/>
    </source>
</evidence>
<keyword evidence="3" id="KW-1185">Reference proteome</keyword>
<feature type="region of interest" description="Disordered" evidence="1">
    <location>
        <begin position="86"/>
        <end position="123"/>
    </location>
</feature>
<evidence type="ECO:0000256" key="1">
    <source>
        <dbReference type="SAM" id="MobiDB-lite"/>
    </source>
</evidence>
<comment type="caution">
    <text evidence="2">The sequence shown here is derived from an EMBL/GenBank/DDBJ whole genome shotgun (WGS) entry which is preliminary data.</text>
</comment>
<feature type="non-terminal residue" evidence="2">
    <location>
        <position position="149"/>
    </location>
</feature>
<proteinExistence type="predicted"/>
<reference evidence="2" key="1">
    <citation type="submission" date="2021-02" db="EMBL/GenBank/DDBJ databases">
        <authorList>
            <person name="Dougan E. K."/>
            <person name="Rhodes N."/>
            <person name="Thang M."/>
            <person name="Chan C."/>
        </authorList>
    </citation>
    <scope>NUCLEOTIDE SEQUENCE</scope>
</reference>
<gene>
    <name evidence="2" type="ORF">PGLA1383_LOCUS54710</name>
</gene>
<evidence type="ECO:0000313" key="3">
    <source>
        <dbReference type="Proteomes" id="UP000654075"/>
    </source>
</evidence>